<name>A0A4Y3VA76_9ACTN</name>
<accession>A0A4Y3VA76</accession>
<gene>
    <name evidence="1" type="ORF">SSP24_02540</name>
</gene>
<evidence type="ECO:0000313" key="2">
    <source>
        <dbReference type="Proteomes" id="UP000317881"/>
    </source>
</evidence>
<keyword evidence="2" id="KW-1185">Reference proteome</keyword>
<dbReference type="AlphaFoldDB" id="A0A4Y3VA76"/>
<dbReference type="Gene3D" id="3.20.20.140">
    <property type="entry name" value="Metal-dependent hydrolases"/>
    <property type="match status" value="1"/>
</dbReference>
<comment type="caution">
    <text evidence="1">The sequence shown here is derived from an EMBL/GenBank/DDBJ whole genome shotgun (WGS) entry which is preliminary data.</text>
</comment>
<evidence type="ECO:0000313" key="1">
    <source>
        <dbReference type="EMBL" id="GEC02599.1"/>
    </source>
</evidence>
<dbReference type="Proteomes" id="UP000317881">
    <property type="component" value="Unassembled WGS sequence"/>
</dbReference>
<dbReference type="EMBL" id="BJND01000003">
    <property type="protein sequence ID" value="GEC02599.1"/>
    <property type="molecule type" value="Genomic_DNA"/>
</dbReference>
<proteinExistence type="predicted"/>
<protein>
    <submittedName>
        <fullName evidence="1">Uncharacterized protein</fullName>
    </submittedName>
</protein>
<reference evidence="1 2" key="1">
    <citation type="submission" date="2019-06" db="EMBL/GenBank/DDBJ databases">
        <title>Whole genome shotgun sequence of Streptomyces spinoverrucosus NBRC 14228.</title>
        <authorList>
            <person name="Hosoyama A."/>
            <person name="Uohara A."/>
            <person name="Ohji S."/>
            <person name="Ichikawa N."/>
        </authorList>
    </citation>
    <scope>NUCLEOTIDE SEQUENCE [LARGE SCALE GENOMIC DNA]</scope>
    <source>
        <strain evidence="1 2">NBRC 14228</strain>
    </source>
</reference>
<organism evidence="1 2">
    <name type="scientific">Streptomyces spinoverrucosus</name>
    <dbReference type="NCBI Taxonomy" id="284043"/>
    <lineage>
        <taxon>Bacteria</taxon>
        <taxon>Bacillati</taxon>
        <taxon>Actinomycetota</taxon>
        <taxon>Actinomycetes</taxon>
        <taxon>Kitasatosporales</taxon>
        <taxon>Streptomycetaceae</taxon>
        <taxon>Streptomyces</taxon>
    </lineage>
</organism>
<sequence length="60" mass="6657">MPRFARLGATANIQPLWAAHEPQMDELTIPFLGTERAAWQYPFGALLRSGGRRHAGVPAR</sequence>